<dbReference type="InterPro" id="IPR001383">
    <property type="entry name" value="Ribosomal_bL28_bact-type"/>
</dbReference>
<dbReference type="NCBIfam" id="TIGR00009">
    <property type="entry name" value="L28"/>
    <property type="match status" value="1"/>
</dbReference>
<dbReference type="PANTHER" id="PTHR39080">
    <property type="entry name" value="50S RIBOSOMAL PROTEIN L28"/>
    <property type="match status" value="1"/>
</dbReference>
<dbReference type="InterPro" id="IPR034704">
    <property type="entry name" value="Ribosomal_bL28/bL31-like_sf"/>
</dbReference>
<evidence type="ECO:0000256" key="3">
    <source>
        <dbReference type="ARBA" id="ARBA00023274"/>
    </source>
</evidence>
<evidence type="ECO:0000313" key="7">
    <source>
        <dbReference type="Proteomes" id="UP000033860"/>
    </source>
</evidence>
<comment type="caution">
    <text evidence="6">The sequence shown here is derived from an EMBL/GenBank/DDBJ whole genome shotgun (WGS) entry which is preliminary data.</text>
</comment>
<protein>
    <recommendedName>
        <fullName evidence="4 5">Large ribosomal subunit protein bL28</fullName>
    </recommendedName>
</protein>
<dbReference type="Pfam" id="PF00830">
    <property type="entry name" value="Ribosomal_L28"/>
    <property type="match status" value="1"/>
</dbReference>
<dbReference type="GO" id="GO:1990904">
    <property type="term" value="C:ribonucleoprotein complex"/>
    <property type="evidence" value="ECO:0007669"/>
    <property type="project" value="UniProtKB-KW"/>
</dbReference>
<reference evidence="6 7" key="1">
    <citation type="journal article" date="2015" name="Nature">
        <title>rRNA introns, odd ribosomes, and small enigmatic genomes across a large radiation of phyla.</title>
        <authorList>
            <person name="Brown C.T."/>
            <person name="Hug L.A."/>
            <person name="Thomas B.C."/>
            <person name="Sharon I."/>
            <person name="Castelle C.J."/>
            <person name="Singh A."/>
            <person name="Wilkins M.J."/>
            <person name="Williams K.H."/>
            <person name="Banfield J.F."/>
        </authorList>
    </citation>
    <scope>NUCLEOTIDE SEQUENCE [LARGE SCALE GENOMIC DNA]</scope>
</reference>
<dbReference type="Gene3D" id="2.30.170.40">
    <property type="entry name" value="Ribosomal protein L28/L24"/>
    <property type="match status" value="1"/>
</dbReference>
<proteinExistence type="inferred from homology"/>
<evidence type="ECO:0000256" key="2">
    <source>
        <dbReference type="ARBA" id="ARBA00022980"/>
    </source>
</evidence>
<dbReference type="AlphaFoldDB" id="A0A0G1U591"/>
<evidence type="ECO:0000256" key="5">
    <source>
        <dbReference type="HAMAP-Rule" id="MF_00373"/>
    </source>
</evidence>
<name>A0A0G1U591_9BACT</name>
<dbReference type="InterPro" id="IPR037147">
    <property type="entry name" value="Ribosomal_bL28_sf"/>
</dbReference>
<dbReference type="GO" id="GO:0005840">
    <property type="term" value="C:ribosome"/>
    <property type="evidence" value="ECO:0007669"/>
    <property type="project" value="UniProtKB-KW"/>
</dbReference>
<dbReference type="SUPFAM" id="SSF143800">
    <property type="entry name" value="L28p-like"/>
    <property type="match status" value="1"/>
</dbReference>
<dbReference type="Proteomes" id="UP000033860">
    <property type="component" value="Unassembled WGS sequence"/>
</dbReference>
<dbReference type="PANTHER" id="PTHR39080:SF1">
    <property type="entry name" value="LARGE RIBOSOMAL SUBUNIT PROTEIN BL28A"/>
    <property type="match status" value="1"/>
</dbReference>
<dbReference type="EMBL" id="LCNT01000003">
    <property type="protein sequence ID" value="KKU61488.1"/>
    <property type="molecule type" value="Genomic_DNA"/>
</dbReference>
<organism evidence="6 7">
    <name type="scientific">Candidatus Beckwithbacteria bacterium GW2011_GWB1_47_15</name>
    <dbReference type="NCBI Taxonomy" id="1618371"/>
    <lineage>
        <taxon>Bacteria</taxon>
        <taxon>Candidatus Beckwithiibacteriota</taxon>
    </lineage>
</organism>
<dbReference type="InterPro" id="IPR050096">
    <property type="entry name" value="Bacterial_rp_bL28"/>
</dbReference>
<gene>
    <name evidence="5" type="primary">rpmB</name>
    <name evidence="6" type="ORF">UX85_C0003G0147</name>
</gene>
<sequence>MALKCDNCGKGVQHGNYVSHAKNRTKRTFRPNLKRVTLKIDGAKKIMTLCAKCVKLLKKRAYK</sequence>
<dbReference type="GO" id="GO:0006412">
    <property type="term" value="P:translation"/>
    <property type="evidence" value="ECO:0007669"/>
    <property type="project" value="UniProtKB-UniRule"/>
</dbReference>
<dbReference type="HAMAP" id="MF_00373">
    <property type="entry name" value="Ribosomal_bL28"/>
    <property type="match status" value="1"/>
</dbReference>
<dbReference type="InterPro" id="IPR026569">
    <property type="entry name" value="Ribosomal_bL28"/>
</dbReference>
<accession>A0A0G1U591</accession>
<comment type="similarity">
    <text evidence="1 5">Belongs to the bacterial ribosomal protein bL28 family.</text>
</comment>
<keyword evidence="3 5" id="KW-0687">Ribonucleoprotein</keyword>
<evidence type="ECO:0000256" key="4">
    <source>
        <dbReference type="ARBA" id="ARBA00035174"/>
    </source>
</evidence>
<dbReference type="GO" id="GO:0003735">
    <property type="term" value="F:structural constituent of ribosome"/>
    <property type="evidence" value="ECO:0007669"/>
    <property type="project" value="InterPro"/>
</dbReference>
<evidence type="ECO:0000313" key="6">
    <source>
        <dbReference type="EMBL" id="KKU61488.1"/>
    </source>
</evidence>
<evidence type="ECO:0000256" key="1">
    <source>
        <dbReference type="ARBA" id="ARBA00008760"/>
    </source>
</evidence>
<keyword evidence="2 5" id="KW-0689">Ribosomal protein</keyword>